<dbReference type="CDD" id="cd03713">
    <property type="entry name" value="EFG_mtEFG_C"/>
    <property type="match status" value="1"/>
</dbReference>
<dbReference type="PANTHER" id="PTHR43261:SF7">
    <property type="entry name" value="ELONGATION FACTOR G-LIKE PROTEIN"/>
    <property type="match status" value="1"/>
</dbReference>
<dbReference type="SUPFAM" id="SSF54980">
    <property type="entry name" value="EF-G C-terminal domain-like"/>
    <property type="match status" value="2"/>
</dbReference>
<keyword evidence="4" id="KW-0648">Protein biosynthesis</keyword>
<dbReference type="SMART" id="SM00889">
    <property type="entry name" value="EFG_IV"/>
    <property type="match status" value="1"/>
</dbReference>
<protein>
    <recommendedName>
        <fullName evidence="1">Elongation factor G</fullName>
    </recommendedName>
</protein>
<dbReference type="Gene3D" id="3.30.70.240">
    <property type="match status" value="1"/>
</dbReference>
<evidence type="ECO:0000313" key="9">
    <source>
        <dbReference type="Proteomes" id="UP000057737"/>
    </source>
</evidence>
<accession>A0A109JPP7</accession>
<evidence type="ECO:0000313" key="8">
    <source>
        <dbReference type="EMBL" id="KWV52574.1"/>
    </source>
</evidence>
<dbReference type="InterPro" id="IPR047872">
    <property type="entry name" value="EFG_IV"/>
</dbReference>
<evidence type="ECO:0000256" key="6">
    <source>
        <dbReference type="ARBA" id="ARBA00024731"/>
    </source>
</evidence>
<dbReference type="GO" id="GO:0097216">
    <property type="term" value="F:guanosine tetraphosphate binding"/>
    <property type="evidence" value="ECO:0007669"/>
    <property type="project" value="UniProtKB-ARBA"/>
</dbReference>
<keyword evidence="2" id="KW-0547">Nucleotide-binding</keyword>
<dbReference type="InterPro" id="IPR035649">
    <property type="entry name" value="EFG_V"/>
</dbReference>
<feature type="domain" description="Tr-type G" evidence="7">
    <location>
        <begin position="9"/>
        <end position="282"/>
    </location>
</feature>
<dbReference type="InterPro" id="IPR027417">
    <property type="entry name" value="P-loop_NTPase"/>
</dbReference>
<dbReference type="Proteomes" id="UP000057737">
    <property type="component" value="Unassembled WGS sequence"/>
</dbReference>
<keyword evidence="5" id="KW-0342">GTP-binding</keyword>
<sequence>MGQDVRSPRGPRCIALVGPFQSGKTTLLEAILARTGAVKSAGSVDAGTSVGDASPEARQHKMGVGLTAASTTFMGDSYTFIDCPGSVEFAHDMRAALPAVDAAVVVCEADEKKLPQLQIILRELEDLGIPRFLFLNKIDRANKRIRETLATLQPASRVPLVLRQIPIWNGDLIEGFVDLALERAFVYREHKPSEVVDLNGGDLDREKEARFSMLEKLADHDDALMEQLLEDIQPPRDAVFDDLARELRDGLICPVLLGSANRENGVLRLMKALRHEAPGVAETAQRLGISDTKDALAYVFKTMHLQHGGKLSLARVLVGRLDDGATLHSSSGESGRVSGILAVSGAHDSKRPSAEAGDAVALGKLDAIKTGDTLSSGKTAPASLVKVEPAAPVLSISIAATDRKDDVKLGQALLRLNEEDPSLTMIQNPRTHDTVLWGQGEMHLRVAQERLKDRFGVNVKSHPPAIGYQETIRKPITQRGRHKKQSGGHGQFGDVVLDIKPKPRGTGFEFHEKVVGGAVPRNYIGAVEEGVVDALARGPLGFPVIDVDVTLTDGSYHSVDSSDLAFRTAARIGVTEGLPHCQPVLLEPIHMVEIVCPTEATAKINAILSARRGQILGFDTREGWSGWDCVRATMPEAEIGDLIVELRSATAGAGSFTRQFDRMAEVTGRAADQIIAAHRDAA</sequence>
<dbReference type="AlphaFoldDB" id="A0A109JPP7"/>
<proteinExistence type="predicted"/>
<name>A0A109JPP7_9BRAD</name>
<gene>
    <name evidence="8" type="ORF">AS156_10280</name>
</gene>
<reference evidence="8 9" key="1">
    <citation type="submission" date="2015-11" db="EMBL/GenBank/DDBJ databases">
        <title>Draft Genome Sequence of the Strain BR 10303 (Bradyrhizobium sp.) isolated from nodules of Centrolobium paraense.</title>
        <authorList>
            <person name="Zelli J.E."/>
            <person name="Simoes-Araujo J.L."/>
            <person name="Barauna A.C."/>
            <person name="Silva K."/>
        </authorList>
    </citation>
    <scope>NUCLEOTIDE SEQUENCE [LARGE SCALE GENOMIC DNA]</scope>
    <source>
        <strain evidence="8 9">BR 10303</strain>
    </source>
</reference>
<dbReference type="Pfam" id="PF00009">
    <property type="entry name" value="GTP_EFTU"/>
    <property type="match status" value="1"/>
</dbReference>
<comment type="caution">
    <text evidence="8">The sequence shown here is derived from an EMBL/GenBank/DDBJ whole genome shotgun (WGS) entry which is preliminary data.</text>
</comment>
<dbReference type="GO" id="GO:0005525">
    <property type="term" value="F:GTP binding"/>
    <property type="evidence" value="ECO:0007669"/>
    <property type="project" value="UniProtKB-KW"/>
</dbReference>
<keyword evidence="3 8" id="KW-0251">Elongation factor</keyword>
<evidence type="ECO:0000259" key="7">
    <source>
        <dbReference type="PROSITE" id="PS51722"/>
    </source>
</evidence>
<dbReference type="SUPFAM" id="SSF52540">
    <property type="entry name" value="P-loop containing nucleoside triphosphate hydrolases"/>
    <property type="match status" value="1"/>
</dbReference>
<dbReference type="Gene3D" id="3.30.70.870">
    <property type="entry name" value="Elongation Factor G (Translational Gtpase), domain 3"/>
    <property type="match status" value="1"/>
</dbReference>
<dbReference type="NCBIfam" id="NF009891">
    <property type="entry name" value="PRK13351.1-1"/>
    <property type="match status" value="1"/>
</dbReference>
<dbReference type="Pfam" id="PF14492">
    <property type="entry name" value="EFG_III"/>
    <property type="match status" value="1"/>
</dbReference>
<dbReference type="FunFam" id="3.40.50.300:FF:002294">
    <property type="entry name" value="Elongation factor G (EF-G)"/>
    <property type="match status" value="1"/>
</dbReference>
<dbReference type="Gene3D" id="3.30.230.10">
    <property type="match status" value="1"/>
</dbReference>
<dbReference type="PROSITE" id="PS51722">
    <property type="entry name" value="G_TR_2"/>
    <property type="match status" value="1"/>
</dbReference>
<dbReference type="InterPro" id="IPR005225">
    <property type="entry name" value="Small_GTP-bd"/>
</dbReference>
<dbReference type="InterPro" id="IPR000795">
    <property type="entry name" value="T_Tr_GTP-bd_dom"/>
</dbReference>
<dbReference type="InterPro" id="IPR020568">
    <property type="entry name" value="Ribosomal_Su5_D2-typ_SF"/>
</dbReference>
<evidence type="ECO:0000256" key="2">
    <source>
        <dbReference type="ARBA" id="ARBA00022741"/>
    </source>
</evidence>
<dbReference type="CDD" id="cd16262">
    <property type="entry name" value="EFG_III"/>
    <property type="match status" value="1"/>
</dbReference>
<dbReference type="Pfam" id="PF22042">
    <property type="entry name" value="EF-G_D2"/>
    <property type="match status" value="1"/>
</dbReference>
<dbReference type="CDD" id="cd01434">
    <property type="entry name" value="EFG_mtEFG1_IV"/>
    <property type="match status" value="1"/>
</dbReference>
<organism evidence="8 9">
    <name type="scientific">Bradyrhizobium macuxiense</name>
    <dbReference type="NCBI Taxonomy" id="1755647"/>
    <lineage>
        <taxon>Bacteria</taxon>
        <taxon>Pseudomonadati</taxon>
        <taxon>Pseudomonadota</taxon>
        <taxon>Alphaproteobacteria</taxon>
        <taxon>Hyphomicrobiales</taxon>
        <taxon>Nitrobacteraceae</taxon>
        <taxon>Bradyrhizobium</taxon>
    </lineage>
</organism>
<dbReference type="InterPro" id="IPR005517">
    <property type="entry name" value="Transl_elong_EFG/EF2_IV"/>
</dbReference>
<dbReference type="NCBIfam" id="NF009379">
    <property type="entry name" value="PRK12740.1-3"/>
    <property type="match status" value="1"/>
</dbReference>
<dbReference type="SUPFAM" id="SSF50447">
    <property type="entry name" value="Translation proteins"/>
    <property type="match status" value="1"/>
</dbReference>
<dbReference type="NCBIfam" id="TIGR00231">
    <property type="entry name" value="small_GTP"/>
    <property type="match status" value="1"/>
</dbReference>
<dbReference type="InterPro" id="IPR009000">
    <property type="entry name" value="Transl_B-barrel_sf"/>
</dbReference>
<dbReference type="GO" id="GO:0003746">
    <property type="term" value="F:translation elongation factor activity"/>
    <property type="evidence" value="ECO:0007669"/>
    <property type="project" value="UniProtKB-KW"/>
</dbReference>
<dbReference type="SUPFAM" id="SSF54211">
    <property type="entry name" value="Ribosomal protein S5 domain 2-like"/>
    <property type="match status" value="1"/>
</dbReference>
<dbReference type="SMART" id="SM00838">
    <property type="entry name" value="EFG_C"/>
    <property type="match status" value="1"/>
</dbReference>
<dbReference type="InterPro" id="IPR014721">
    <property type="entry name" value="Ribsml_uS5_D2-typ_fold_subgr"/>
</dbReference>
<dbReference type="GO" id="GO:0032790">
    <property type="term" value="P:ribosome disassembly"/>
    <property type="evidence" value="ECO:0007669"/>
    <property type="project" value="TreeGrafter"/>
</dbReference>
<dbReference type="Gene3D" id="2.40.30.10">
    <property type="entry name" value="Translation factors"/>
    <property type="match status" value="1"/>
</dbReference>
<dbReference type="EMBL" id="LNCU01000082">
    <property type="protein sequence ID" value="KWV52574.1"/>
    <property type="molecule type" value="Genomic_DNA"/>
</dbReference>
<dbReference type="Pfam" id="PF00679">
    <property type="entry name" value="EFG_C"/>
    <property type="match status" value="1"/>
</dbReference>
<dbReference type="OrthoDB" id="9802948at2"/>
<dbReference type="InterPro" id="IPR000640">
    <property type="entry name" value="EFG_V-like"/>
</dbReference>
<dbReference type="InterPro" id="IPR053905">
    <property type="entry name" value="EF-G-like_DII"/>
</dbReference>
<dbReference type="Gene3D" id="3.40.50.300">
    <property type="entry name" value="P-loop containing nucleotide triphosphate hydrolases"/>
    <property type="match status" value="1"/>
</dbReference>
<dbReference type="Pfam" id="PF03764">
    <property type="entry name" value="EFG_IV"/>
    <property type="match status" value="1"/>
</dbReference>
<dbReference type="InterPro" id="IPR035647">
    <property type="entry name" value="EFG_III/V"/>
</dbReference>
<dbReference type="RefSeq" id="WP_066509608.1">
    <property type="nucleotide sequence ID" value="NZ_LNCU01000082.1"/>
</dbReference>
<evidence type="ECO:0000256" key="4">
    <source>
        <dbReference type="ARBA" id="ARBA00022917"/>
    </source>
</evidence>
<keyword evidence="9" id="KW-1185">Reference proteome</keyword>
<comment type="function">
    <text evidence="6">Catalyzes the GTP-dependent ribosomal translocation step during translation elongation. During this step, the ribosome changes from the pre-translocational (PRE) to the post-translocational (POST) state as the newly formed A-site-bound peptidyl-tRNA and P-site-bound deacylated tRNA move to the P and E sites, respectively. Catalyzes the coordinated movement of the two tRNA molecules, the mRNA and conformational changes in the ribosome.</text>
</comment>
<evidence type="ECO:0000256" key="3">
    <source>
        <dbReference type="ARBA" id="ARBA00022768"/>
    </source>
</evidence>
<dbReference type="InterPro" id="IPR009022">
    <property type="entry name" value="EFG_III"/>
</dbReference>
<dbReference type="PANTHER" id="PTHR43261">
    <property type="entry name" value="TRANSLATION ELONGATION FACTOR G-RELATED"/>
    <property type="match status" value="1"/>
</dbReference>
<evidence type="ECO:0000256" key="5">
    <source>
        <dbReference type="ARBA" id="ARBA00023134"/>
    </source>
</evidence>
<dbReference type="InterPro" id="IPR041095">
    <property type="entry name" value="EFG_II"/>
</dbReference>
<evidence type="ECO:0000256" key="1">
    <source>
        <dbReference type="ARBA" id="ARBA00017872"/>
    </source>
</evidence>
<dbReference type="CDD" id="cd04170">
    <property type="entry name" value="EF-G_bact"/>
    <property type="match status" value="1"/>
</dbReference>
<dbReference type="GO" id="GO:0003924">
    <property type="term" value="F:GTPase activity"/>
    <property type="evidence" value="ECO:0007669"/>
    <property type="project" value="InterPro"/>
</dbReference>
<dbReference type="FunFam" id="3.30.70.240:FF:000001">
    <property type="entry name" value="Elongation factor G"/>
    <property type="match status" value="1"/>
</dbReference>